<name>A0ABT9BMT7_9MICO</name>
<feature type="transmembrane region" description="Helical" evidence="2">
    <location>
        <begin position="33"/>
        <end position="53"/>
    </location>
</feature>
<evidence type="ECO:0000313" key="5">
    <source>
        <dbReference type="Proteomes" id="UP001241072"/>
    </source>
</evidence>
<evidence type="ECO:0000256" key="1">
    <source>
        <dbReference type="SAM" id="MobiDB-lite"/>
    </source>
</evidence>
<keyword evidence="5" id="KW-1185">Reference proteome</keyword>
<evidence type="ECO:0000313" key="4">
    <source>
        <dbReference type="EMBL" id="MDO7881096.1"/>
    </source>
</evidence>
<dbReference type="Pfam" id="PF02518">
    <property type="entry name" value="HATPase_c"/>
    <property type="match status" value="1"/>
</dbReference>
<accession>A0ABT9BMT7</accession>
<dbReference type="InterPro" id="IPR003594">
    <property type="entry name" value="HATPase_dom"/>
</dbReference>
<keyword evidence="2" id="KW-1133">Transmembrane helix</keyword>
<feature type="domain" description="Histidine kinase/HSP90-like ATPase" evidence="3">
    <location>
        <begin position="313"/>
        <end position="405"/>
    </location>
</feature>
<sequence>MVARATAIPAVPQGKQPRNPISRKQVENVISRSVAVFGIVFGAQTIPWLLGQLDEAYPVWLWVVVPALFGTLVVVLVLSFAKVWVRQAHSTFAIIFLIALVSWPFTIAPGAEVYTGPHWLYYLITVATAMASIGFNTVFGTIYLFLAPLVYLVIRASPAGGSAGWQLATLESVYSIILGGAVMIIVTMLRQAASSVDNAQATALDRYGHAVRQHATEVERVQVDSIVHDSVLTTLLSAARAYTPQAKELAAVMAGNAIGHLRDAAAASPDDGTMVRFTTLVDRITDAAAALSSPYEIRVRSVGTRSLPVHAAETLYSAAVQAMVNSLQHAGESGVSRWVAIRGIRPDGIEIVVGDTGSGFLFSEIPTERLGVRVSIVERVANAGGRAVIQSAPGEGTIVSIRWPHGSGTSDNGVPSEVLQVLEPGDGGAR</sequence>
<dbReference type="Proteomes" id="UP001241072">
    <property type="component" value="Unassembled WGS sequence"/>
</dbReference>
<dbReference type="GO" id="GO:0016301">
    <property type="term" value="F:kinase activity"/>
    <property type="evidence" value="ECO:0007669"/>
    <property type="project" value="UniProtKB-KW"/>
</dbReference>
<keyword evidence="4" id="KW-0418">Kinase</keyword>
<keyword evidence="2" id="KW-0472">Membrane</keyword>
<evidence type="ECO:0000256" key="2">
    <source>
        <dbReference type="SAM" id="Phobius"/>
    </source>
</evidence>
<dbReference type="Gene3D" id="3.30.565.10">
    <property type="entry name" value="Histidine kinase-like ATPase, C-terminal domain"/>
    <property type="match status" value="1"/>
</dbReference>
<protein>
    <submittedName>
        <fullName evidence="4">Histidine kinase</fullName>
    </submittedName>
</protein>
<dbReference type="InterPro" id="IPR036890">
    <property type="entry name" value="HATPase_C_sf"/>
</dbReference>
<proteinExistence type="predicted"/>
<evidence type="ECO:0000259" key="3">
    <source>
        <dbReference type="Pfam" id="PF02518"/>
    </source>
</evidence>
<feature type="transmembrane region" description="Helical" evidence="2">
    <location>
        <begin position="59"/>
        <end position="81"/>
    </location>
</feature>
<feature type="transmembrane region" description="Helical" evidence="2">
    <location>
        <begin position="119"/>
        <end position="146"/>
    </location>
</feature>
<organism evidence="4 5">
    <name type="scientific">Antiquaquibacter soli</name>
    <dbReference type="NCBI Taxonomy" id="3064523"/>
    <lineage>
        <taxon>Bacteria</taxon>
        <taxon>Bacillati</taxon>
        <taxon>Actinomycetota</taxon>
        <taxon>Actinomycetes</taxon>
        <taxon>Micrococcales</taxon>
        <taxon>Microbacteriaceae</taxon>
        <taxon>Antiquaquibacter</taxon>
    </lineage>
</organism>
<gene>
    <name evidence="4" type="ORF">Q5716_02535</name>
</gene>
<feature type="transmembrane region" description="Helical" evidence="2">
    <location>
        <begin position="167"/>
        <end position="189"/>
    </location>
</feature>
<comment type="caution">
    <text evidence="4">The sequence shown here is derived from an EMBL/GenBank/DDBJ whole genome shotgun (WGS) entry which is preliminary data.</text>
</comment>
<feature type="region of interest" description="Disordered" evidence="1">
    <location>
        <begin position="404"/>
        <end position="430"/>
    </location>
</feature>
<keyword evidence="4" id="KW-0808">Transferase</keyword>
<feature type="region of interest" description="Disordered" evidence="1">
    <location>
        <begin position="1"/>
        <end position="20"/>
    </location>
</feature>
<reference evidence="4 5" key="1">
    <citation type="submission" date="2023-07" db="EMBL/GenBank/DDBJ databases">
        <title>Protaetiibacter sp. nov WY-16 isolated from soil.</title>
        <authorList>
            <person name="Liu B."/>
            <person name="Wan Y."/>
        </authorList>
    </citation>
    <scope>NUCLEOTIDE SEQUENCE [LARGE SCALE GENOMIC DNA]</scope>
    <source>
        <strain evidence="4 5">WY-16</strain>
    </source>
</reference>
<feature type="transmembrane region" description="Helical" evidence="2">
    <location>
        <begin position="88"/>
        <end position="107"/>
    </location>
</feature>
<keyword evidence="2" id="KW-0812">Transmembrane</keyword>
<dbReference type="RefSeq" id="WP_305001513.1">
    <property type="nucleotide sequence ID" value="NZ_JAUQUB010000001.1"/>
</dbReference>
<dbReference type="SUPFAM" id="SSF55874">
    <property type="entry name" value="ATPase domain of HSP90 chaperone/DNA topoisomerase II/histidine kinase"/>
    <property type="match status" value="1"/>
</dbReference>
<dbReference type="EMBL" id="JAUQUB010000001">
    <property type="protein sequence ID" value="MDO7881096.1"/>
    <property type="molecule type" value="Genomic_DNA"/>
</dbReference>